<keyword evidence="4" id="KW-1185">Reference proteome</keyword>
<proteinExistence type="predicted"/>
<comment type="caution">
    <text evidence="3">The sequence shown here is derived from an EMBL/GenBank/DDBJ whole genome shotgun (WGS) entry which is preliminary data.</text>
</comment>
<evidence type="ECO:0000313" key="4">
    <source>
        <dbReference type="Proteomes" id="UP001597018"/>
    </source>
</evidence>
<gene>
    <name evidence="3" type="ORF">ACFQ16_18300</name>
</gene>
<organism evidence="3 4">
    <name type="scientific">Saccharopolyspora rosea</name>
    <dbReference type="NCBI Taxonomy" id="524884"/>
    <lineage>
        <taxon>Bacteria</taxon>
        <taxon>Bacillati</taxon>
        <taxon>Actinomycetota</taxon>
        <taxon>Actinomycetes</taxon>
        <taxon>Pseudonocardiales</taxon>
        <taxon>Pseudonocardiaceae</taxon>
        <taxon>Saccharopolyspora</taxon>
    </lineage>
</organism>
<accession>A0ABW3FYP5</accession>
<name>A0ABW3FYP5_9PSEU</name>
<dbReference type="RefSeq" id="WP_263246957.1">
    <property type="nucleotide sequence ID" value="NZ_BAABLT010000006.1"/>
</dbReference>
<dbReference type="EMBL" id="JBHTIW010000014">
    <property type="protein sequence ID" value="MFD0921701.1"/>
    <property type="molecule type" value="Genomic_DNA"/>
</dbReference>
<feature type="signal peptide" evidence="2">
    <location>
        <begin position="1"/>
        <end position="37"/>
    </location>
</feature>
<feature type="compositionally biased region" description="Low complexity" evidence="1">
    <location>
        <begin position="55"/>
        <end position="66"/>
    </location>
</feature>
<keyword evidence="2" id="KW-0732">Signal</keyword>
<evidence type="ECO:0000313" key="3">
    <source>
        <dbReference type="EMBL" id="MFD0921701.1"/>
    </source>
</evidence>
<feature type="region of interest" description="Disordered" evidence="1">
    <location>
        <begin position="41"/>
        <end position="110"/>
    </location>
</feature>
<reference evidence="4" key="1">
    <citation type="journal article" date="2019" name="Int. J. Syst. Evol. Microbiol.">
        <title>The Global Catalogue of Microorganisms (GCM) 10K type strain sequencing project: providing services to taxonomists for standard genome sequencing and annotation.</title>
        <authorList>
            <consortium name="The Broad Institute Genomics Platform"/>
            <consortium name="The Broad Institute Genome Sequencing Center for Infectious Disease"/>
            <person name="Wu L."/>
            <person name="Ma J."/>
        </authorList>
    </citation>
    <scope>NUCLEOTIDE SEQUENCE [LARGE SCALE GENOMIC DNA]</scope>
    <source>
        <strain evidence="4">CCUG 56401</strain>
    </source>
</reference>
<evidence type="ECO:0000256" key="1">
    <source>
        <dbReference type="SAM" id="MobiDB-lite"/>
    </source>
</evidence>
<protein>
    <submittedName>
        <fullName evidence="3">Uncharacterized protein</fullName>
    </submittedName>
</protein>
<sequence length="148" mass="15727">MPVDHPDPVRRWWWRSPLPARLLPALGLLGATATALASALPSTGADDLSEHLPSRHTTPAHTAAPLSPTPTPTPTSGTRPEGSRTPHPATTATTRPTPASTAPADDWVPVVVTDRPCDQRGDFARTANGAAASCEPDDHGRLRWTTQW</sequence>
<evidence type="ECO:0000256" key="2">
    <source>
        <dbReference type="SAM" id="SignalP"/>
    </source>
</evidence>
<feature type="chain" id="PRO_5046558046" evidence="2">
    <location>
        <begin position="38"/>
        <end position="148"/>
    </location>
</feature>
<feature type="compositionally biased region" description="Low complexity" evidence="1">
    <location>
        <begin position="74"/>
        <end position="104"/>
    </location>
</feature>
<dbReference type="Proteomes" id="UP001597018">
    <property type="component" value="Unassembled WGS sequence"/>
</dbReference>